<dbReference type="SUPFAM" id="SSF81383">
    <property type="entry name" value="F-box domain"/>
    <property type="match status" value="1"/>
</dbReference>
<protein>
    <recommendedName>
        <fullName evidence="1">F-box domain-containing protein</fullName>
    </recommendedName>
</protein>
<proteinExistence type="predicted"/>
<dbReference type="InterPro" id="IPR032675">
    <property type="entry name" value="LRR_dom_sf"/>
</dbReference>
<dbReference type="Gene3D" id="3.80.10.10">
    <property type="entry name" value="Ribonuclease Inhibitor"/>
    <property type="match status" value="1"/>
</dbReference>
<dbReference type="InterPro" id="IPR036047">
    <property type="entry name" value="F-box-like_dom_sf"/>
</dbReference>
<dbReference type="InterPro" id="IPR001810">
    <property type="entry name" value="F-box_dom"/>
</dbReference>
<feature type="domain" description="F-box" evidence="1">
    <location>
        <begin position="5"/>
        <end position="46"/>
    </location>
</feature>
<dbReference type="Proteomes" id="UP001448207">
    <property type="component" value="Unassembled WGS sequence"/>
</dbReference>
<sequence length="617" mass="71386">MLATQLPFEILFHIASFLPPKEKRIGSVVCRTWSQPFEESLWNPIDIKGNWQLWALCEKMSGSAESNRGYRQLIQELTLSAYSVSVAGICRLMEQRFPSIKSFCVEKDIWLCRYPPSVTDWRHWKSLKQLSFHIYGDKTTVPAFFSALSCLPALTQLKLTYDSFKDREPFCMDDLETLLTSTPHLKTLLLTAKMRDISQEDIARLRDLKPSNQLMCVSFEIPSWDLRWLYYWAIKAPNLSSLDWKLMKYPSDKKGHLDEATSLFGSLKNAFQKTECFKLNILDSPFSSHILDWLRHYDTPLKYLEYSTDGEADEPAIITDGKSERVLFSFGCLESIILRFINSSIELPVLLTTLGQCTLLVDLNLIAPELAIDIDSLLDSCRFLKKLQLDIKYLSVNPKISPNTIMHGLRFVELQNTSISSSFFGYLSERCRILRRLCLIRVAIQGTRQKSSGGLPIDMPFTHLDTLLMRSVELYALKSPSNFDRARMNLLSFIQLKDNDSTSNYRWQQTQLRDCCAPPPTRSPDWYHWYLSEETPSRPVFWKLNKSEARYTEGYFRSEWRMFMSVTSLLGGVRFWTPNVSKAYWKEDLLRGLICASIACNNIPLYFLITHICLSIL</sequence>
<evidence type="ECO:0000313" key="3">
    <source>
        <dbReference type="Proteomes" id="UP001448207"/>
    </source>
</evidence>
<comment type="caution">
    <text evidence="2">The sequence shown here is derived from an EMBL/GenBank/DDBJ whole genome shotgun (WGS) entry which is preliminary data.</text>
</comment>
<keyword evidence="3" id="KW-1185">Reference proteome</keyword>
<evidence type="ECO:0000259" key="1">
    <source>
        <dbReference type="Pfam" id="PF12937"/>
    </source>
</evidence>
<dbReference type="Pfam" id="PF12937">
    <property type="entry name" value="F-box-like"/>
    <property type="match status" value="1"/>
</dbReference>
<organism evidence="2 3">
    <name type="scientific">Phycomyces blakesleeanus</name>
    <dbReference type="NCBI Taxonomy" id="4837"/>
    <lineage>
        <taxon>Eukaryota</taxon>
        <taxon>Fungi</taxon>
        <taxon>Fungi incertae sedis</taxon>
        <taxon>Mucoromycota</taxon>
        <taxon>Mucoromycotina</taxon>
        <taxon>Mucoromycetes</taxon>
        <taxon>Mucorales</taxon>
        <taxon>Phycomycetaceae</taxon>
        <taxon>Phycomyces</taxon>
    </lineage>
</organism>
<reference evidence="2 3" key="1">
    <citation type="submission" date="2024-04" db="EMBL/GenBank/DDBJ databases">
        <title>Symmetric and asymmetric DNA N6-adenine methylation regulates different biological responses in Mucorales.</title>
        <authorList>
            <consortium name="Lawrence Berkeley National Laboratory"/>
            <person name="Lax C."/>
            <person name="Mondo S.J."/>
            <person name="Osorio-Concepcion M."/>
            <person name="Muszewska A."/>
            <person name="Corrochano-Luque M."/>
            <person name="Gutierrez G."/>
            <person name="Riley R."/>
            <person name="Lipzen A."/>
            <person name="Guo J."/>
            <person name="Hundley H."/>
            <person name="Amirebrahimi M."/>
            <person name="Ng V."/>
            <person name="Lorenzo-Gutierrez D."/>
            <person name="Binder U."/>
            <person name="Yang J."/>
            <person name="Song Y."/>
            <person name="Canovas D."/>
            <person name="Navarro E."/>
            <person name="Freitag M."/>
            <person name="Gabaldon T."/>
            <person name="Grigoriev I.V."/>
            <person name="Corrochano L.M."/>
            <person name="Nicolas F.E."/>
            <person name="Garre V."/>
        </authorList>
    </citation>
    <scope>NUCLEOTIDE SEQUENCE [LARGE SCALE GENOMIC DNA]</scope>
    <source>
        <strain evidence="2 3">L51</strain>
    </source>
</reference>
<evidence type="ECO:0000313" key="2">
    <source>
        <dbReference type="EMBL" id="KAL0090577.1"/>
    </source>
</evidence>
<accession>A0ABR3B779</accession>
<dbReference type="EMBL" id="JBCLYO010000004">
    <property type="protein sequence ID" value="KAL0090577.1"/>
    <property type="molecule type" value="Genomic_DNA"/>
</dbReference>
<dbReference type="Gene3D" id="1.20.1280.50">
    <property type="match status" value="1"/>
</dbReference>
<name>A0ABR3B779_PHYBL</name>
<gene>
    <name evidence="2" type="ORF">J3Q64DRAFT_1730378</name>
</gene>